<dbReference type="RefSeq" id="WP_085932110.1">
    <property type="nucleotide sequence ID" value="NZ_FUWJ01000001.1"/>
</dbReference>
<dbReference type="EMBL" id="FUWJ01000001">
    <property type="protein sequence ID" value="SJZ32608.1"/>
    <property type="molecule type" value="Genomic_DNA"/>
</dbReference>
<accession>A0A1T4JR28</accession>
<gene>
    <name evidence="2" type="ORF">SAMN02745126_00364</name>
</gene>
<reference evidence="3" key="1">
    <citation type="submission" date="2017-02" db="EMBL/GenBank/DDBJ databases">
        <authorList>
            <person name="Varghese N."/>
            <person name="Submissions S."/>
        </authorList>
    </citation>
    <scope>NUCLEOTIDE SEQUENCE [LARGE SCALE GENOMIC DNA]</scope>
    <source>
        <strain evidence="3">ATCC 27094</strain>
    </source>
</reference>
<dbReference type="AlphaFoldDB" id="A0A1T4JR28"/>
<evidence type="ECO:0000313" key="3">
    <source>
        <dbReference type="Proteomes" id="UP000190092"/>
    </source>
</evidence>
<feature type="region of interest" description="Disordered" evidence="1">
    <location>
        <begin position="1"/>
        <end position="68"/>
    </location>
</feature>
<feature type="compositionally biased region" description="Basic and acidic residues" evidence="1">
    <location>
        <begin position="1"/>
        <end position="16"/>
    </location>
</feature>
<proteinExistence type="predicted"/>
<keyword evidence="3" id="KW-1185">Reference proteome</keyword>
<evidence type="ECO:0000313" key="2">
    <source>
        <dbReference type="EMBL" id="SJZ32608.1"/>
    </source>
</evidence>
<evidence type="ECO:0000256" key="1">
    <source>
        <dbReference type="SAM" id="MobiDB-lite"/>
    </source>
</evidence>
<dbReference type="STRING" id="225324.SAMN02745126_00364"/>
<protein>
    <submittedName>
        <fullName evidence="2">Uncharacterized protein</fullName>
    </submittedName>
</protein>
<name>A0A1T4JR28_9HYPH</name>
<dbReference type="Proteomes" id="UP000190092">
    <property type="component" value="Unassembled WGS sequence"/>
</dbReference>
<organism evidence="2 3">
    <name type="scientific">Enhydrobacter aerosaccus</name>
    <dbReference type="NCBI Taxonomy" id="225324"/>
    <lineage>
        <taxon>Bacteria</taxon>
        <taxon>Pseudomonadati</taxon>
        <taxon>Pseudomonadota</taxon>
        <taxon>Alphaproteobacteria</taxon>
        <taxon>Hyphomicrobiales</taxon>
        <taxon>Enhydrobacter</taxon>
    </lineage>
</organism>
<sequence>MDEHYGKGNWNKKDEQGNFQKLQKYYGRHFRTPNEAPTPYDGPFSFPGSDKVVSLPGSPVEREQLMVA</sequence>